<dbReference type="Gene3D" id="2.40.100.10">
    <property type="entry name" value="Cyclophilin-like"/>
    <property type="match status" value="1"/>
</dbReference>
<evidence type="ECO:0000313" key="6">
    <source>
        <dbReference type="Proteomes" id="UP000194141"/>
    </source>
</evidence>
<dbReference type="AlphaFoldDB" id="A0A1X4XVT6"/>
<dbReference type="NCBIfam" id="TIGR00370">
    <property type="entry name" value="5-oxoprolinase subunit PxpB"/>
    <property type="match status" value="1"/>
</dbReference>
<dbReference type="InterPro" id="IPR029000">
    <property type="entry name" value="Cyclophilin-like_dom_sf"/>
</dbReference>
<dbReference type="PANTHER" id="PTHR34698:SF2">
    <property type="entry name" value="5-OXOPROLINASE SUBUNIT B"/>
    <property type="match status" value="1"/>
</dbReference>
<dbReference type="EMBL" id="MDSU01000018">
    <property type="protein sequence ID" value="OSS41641.1"/>
    <property type="molecule type" value="Genomic_DNA"/>
</dbReference>
<dbReference type="SUPFAM" id="SSF160467">
    <property type="entry name" value="PH0987 N-terminal domain-like"/>
    <property type="match status" value="1"/>
</dbReference>
<dbReference type="Gene3D" id="3.30.1360.40">
    <property type="match status" value="1"/>
</dbReference>
<dbReference type="InterPro" id="IPR003833">
    <property type="entry name" value="CT_C_D"/>
</dbReference>
<dbReference type="InterPro" id="IPR010016">
    <property type="entry name" value="PxpB"/>
</dbReference>
<name>A0A1X4XVT6_9BACT</name>
<dbReference type="GO" id="GO:0005524">
    <property type="term" value="F:ATP binding"/>
    <property type="evidence" value="ECO:0007669"/>
    <property type="project" value="UniProtKB-KW"/>
</dbReference>
<dbReference type="EC" id="3.5.1.54" evidence="5"/>
<keyword evidence="1" id="KW-0547">Nucleotide-binding</keyword>
<dbReference type="Proteomes" id="UP000194141">
    <property type="component" value="Unassembled WGS sequence"/>
</dbReference>
<proteinExistence type="predicted"/>
<feature type="domain" description="Carboxyltransferase" evidence="4">
    <location>
        <begin position="2"/>
        <end position="206"/>
    </location>
</feature>
<reference evidence="5 6" key="1">
    <citation type="journal article" date="2017" name="Front. Microbiol.">
        <title>Genome Sequence of Desulfurella amilsii Strain TR1 and Comparative Genomics of Desulfurellaceae Family.</title>
        <authorList>
            <person name="Florentino A.P."/>
            <person name="Stams A.J."/>
            <person name="Sanchez-Andrea I."/>
        </authorList>
    </citation>
    <scope>NUCLEOTIDE SEQUENCE [LARGE SCALE GENOMIC DNA]</scope>
    <source>
        <strain evidence="5 6">TR1</strain>
    </source>
</reference>
<sequence>MPKFLPAGDRALTVEFGNEISEEINNTVIGLKYILEQQNMPEIEEIIPTYRSLLVYYNPLLTDLVSLENKIKYIANSKISTNNTTKTKNKTCVVPVLYGGEYGPDLAFVAKYNNLTENEVIEIHSSVAYKVYMIGFAPGFPYLGGMSKKIAAPRLETPRKLVYAGSVGIAGSQTGIYSIDDPGGWRIIGRTPLKLYNPNNNPPVLFSAGDYIKFKPITIEVCEEIKKQIALKSYNLEWI</sequence>
<evidence type="ECO:0000256" key="3">
    <source>
        <dbReference type="ARBA" id="ARBA00022840"/>
    </source>
</evidence>
<organism evidence="5 6">
    <name type="scientific">Desulfurella amilsii</name>
    <dbReference type="NCBI Taxonomy" id="1562698"/>
    <lineage>
        <taxon>Bacteria</taxon>
        <taxon>Pseudomonadati</taxon>
        <taxon>Campylobacterota</taxon>
        <taxon>Desulfurellia</taxon>
        <taxon>Desulfurellales</taxon>
        <taxon>Desulfurellaceae</taxon>
        <taxon>Desulfurella</taxon>
    </lineage>
</organism>
<keyword evidence="6" id="KW-1185">Reference proteome</keyword>
<dbReference type="SUPFAM" id="SSF50891">
    <property type="entry name" value="Cyclophilin-like"/>
    <property type="match status" value="1"/>
</dbReference>
<evidence type="ECO:0000259" key="4">
    <source>
        <dbReference type="SMART" id="SM00796"/>
    </source>
</evidence>
<evidence type="ECO:0000256" key="2">
    <source>
        <dbReference type="ARBA" id="ARBA00022801"/>
    </source>
</evidence>
<evidence type="ECO:0000256" key="1">
    <source>
        <dbReference type="ARBA" id="ARBA00022741"/>
    </source>
</evidence>
<dbReference type="SMART" id="SM00796">
    <property type="entry name" value="AHS1"/>
    <property type="match status" value="1"/>
</dbReference>
<dbReference type="GO" id="GO:0004039">
    <property type="term" value="F:allophanate hydrolase activity"/>
    <property type="evidence" value="ECO:0007669"/>
    <property type="project" value="UniProtKB-EC"/>
</dbReference>
<evidence type="ECO:0000313" key="5">
    <source>
        <dbReference type="EMBL" id="OSS41641.1"/>
    </source>
</evidence>
<gene>
    <name evidence="5" type="ORF">DESAMIL20_1194</name>
</gene>
<accession>A0A1X4XVT6</accession>
<keyword evidence="2 5" id="KW-0378">Hydrolase</keyword>
<protein>
    <submittedName>
        <fullName evidence="5">Allophanate hydrolase 2 subunit 1</fullName>
        <ecNumber evidence="5">3.5.1.54</ecNumber>
    </submittedName>
</protein>
<dbReference type="STRING" id="1562698.DESAMIL20_1194"/>
<keyword evidence="3" id="KW-0067">ATP-binding</keyword>
<dbReference type="Pfam" id="PF02682">
    <property type="entry name" value="CT_C_D"/>
    <property type="match status" value="1"/>
</dbReference>
<comment type="caution">
    <text evidence="5">The sequence shown here is derived from an EMBL/GenBank/DDBJ whole genome shotgun (WGS) entry which is preliminary data.</text>
</comment>
<dbReference type="PANTHER" id="PTHR34698">
    <property type="entry name" value="5-OXOPROLINASE SUBUNIT B"/>
    <property type="match status" value="1"/>
</dbReference>